<evidence type="ECO:0000256" key="2">
    <source>
        <dbReference type="RuleBase" id="RU362097"/>
    </source>
</evidence>
<keyword evidence="5" id="KW-1185">Reference proteome</keyword>
<dbReference type="InterPro" id="IPR010131">
    <property type="entry name" value="MdtP/NodT-like"/>
</dbReference>
<keyword evidence="2" id="KW-0449">Lipoprotein</keyword>
<keyword evidence="2" id="KW-0732">Signal</keyword>
<dbReference type="PROSITE" id="PS51257">
    <property type="entry name" value="PROKAR_LIPOPROTEIN"/>
    <property type="match status" value="1"/>
</dbReference>
<keyword evidence="2" id="KW-1134">Transmembrane beta strand</keyword>
<keyword evidence="2" id="KW-0564">Palmitate</keyword>
<dbReference type="EMBL" id="CADILG010000019">
    <property type="protein sequence ID" value="CAB3872831.1"/>
    <property type="molecule type" value="Genomic_DNA"/>
</dbReference>
<dbReference type="Gene3D" id="1.20.1600.10">
    <property type="entry name" value="Outer membrane efflux proteins (OEP)"/>
    <property type="match status" value="1"/>
</dbReference>
<dbReference type="Proteomes" id="UP000494117">
    <property type="component" value="Unassembled WGS sequence"/>
</dbReference>
<evidence type="ECO:0000256" key="3">
    <source>
        <dbReference type="SAM" id="Coils"/>
    </source>
</evidence>
<dbReference type="AlphaFoldDB" id="A0A6S7DVQ1"/>
<proteinExistence type="inferred from homology"/>
<gene>
    <name evidence="4" type="primary">oprJ</name>
    <name evidence="4" type="ORF">LMG26858_02818</name>
</gene>
<dbReference type="Pfam" id="PF02321">
    <property type="entry name" value="OEP"/>
    <property type="match status" value="2"/>
</dbReference>
<evidence type="ECO:0000313" key="4">
    <source>
        <dbReference type="EMBL" id="CAB3872831.1"/>
    </source>
</evidence>
<evidence type="ECO:0000313" key="5">
    <source>
        <dbReference type="Proteomes" id="UP000494117"/>
    </source>
</evidence>
<protein>
    <submittedName>
        <fullName evidence="4">Outer membrane protein OprJ</fullName>
    </submittedName>
</protein>
<dbReference type="SUPFAM" id="SSF56954">
    <property type="entry name" value="Outer membrane efflux proteins (OEP)"/>
    <property type="match status" value="1"/>
</dbReference>
<comment type="subcellular location">
    <subcellularLocation>
        <location evidence="2">Cell membrane</location>
        <topology evidence="2">Lipid-anchor</topology>
    </subcellularLocation>
</comment>
<keyword evidence="2" id="KW-0812">Transmembrane</keyword>
<dbReference type="PANTHER" id="PTHR30203:SF32">
    <property type="entry name" value="CATION EFFLUX SYSTEM PROTEIN CUSC"/>
    <property type="match status" value="1"/>
</dbReference>
<name>A0A6S7DVQ1_9BURK</name>
<keyword evidence="2" id="KW-0472">Membrane</keyword>
<accession>A0A6S7DVQ1</accession>
<reference evidence="4 5" key="1">
    <citation type="submission" date="2020-04" db="EMBL/GenBank/DDBJ databases">
        <authorList>
            <person name="De Canck E."/>
        </authorList>
    </citation>
    <scope>NUCLEOTIDE SEQUENCE [LARGE SCALE GENOMIC DNA]</scope>
    <source>
        <strain evidence="4 5">LMG 26858</strain>
    </source>
</reference>
<dbReference type="GO" id="GO:0015562">
    <property type="term" value="F:efflux transmembrane transporter activity"/>
    <property type="evidence" value="ECO:0007669"/>
    <property type="project" value="InterPro"/>
</dbReference>
<dbReference type="PANTHER" id="PTHR30203">
    <property type="entry name" value="OUTER MEMBRANE CATION EFFLUX PROTEIN"/>
    <property type="match status" value="1"/>
</dbReference>
<organism evidence="4 5">
    <name type="scientific">Achromobacter anxifer</name>
    <dbReference type="NCBI Taxonomy" id="1287737"/>
    <lineage>
        <taxon>Bacteria</taxon>
        <taxon>Pseudomonadati</taxon>
        <taxon>Pseudomonadota</taxon>
        <taxon>Betaproteobacteria</taxon>
        <taxon>Burkholderiales</taxon>
        <taxon>Alcaligenaceae</taxon>
        <taxon>Achromobacter</taxon>
    </lineage>
</organism>
<dbReference type="Gene3D" id="2.20.200.10">
    <property type="entry name" value="Outer membrane efflux proteins (OEP)"/>
    <property type="match status" value="1"/>
</dbReference>
<dbReference type="InterPro" id="IPR003423">
    <property type="entry name" value="OMP_efflux"/>
</dbReference>
<feature type="chain" id="PRO_5029035432" evidence="2">
    <location>
        <begin position="31"/>
        <end position="492"/>
    </location>
</feature>
<evidence type="ECO:0000256" key="1">
    <source>
        <dbReference type="ARBA" id="ARBA00007613"/>
    </source>
</evidence>
<feature type="coiled-coil region" evidence="3">
    <location>
        <begin position="231"/>
        <end position="258"/>
    </location>
</feature>
<dbReference type="NCBIfam" id="TIGR01845">
    <property type="entry name" value="outer_NodT"/>
    <property type="match status" value="1"/>
</dbReference>
<feature type="signal peptide" evidence="2">
    <location>
        <begin position="1"/>
        <end position="30"/>
    </location>
</feature>
<keyword evidence="3" id="KW-0175">Coiled coil</keyword>
<dbReference type="GO" id="GO:0005886">
    <property type="term" value="C:plasma membrane"/>
    <property type="evidence" value="ECO:0007669"/>
    <property type="project" value="UniProtKB-SubCell"/>
</dbReference>
<comment type="similarity">
    <text evidence="1 2">Belongs to the outer membrane factor (OMF) (TC 1.B.17) family.</text>
</comment>
<sequence>MKSMNRTLMRLKPLAAAAAVVALLSGCALAPTYERPAAPVAQHWGAEGQADFASGQGSAAATLDWRGFVTDPSLRGLIETALANNRDLRRALLNVEAARAMYRVQRSEQLPSIGAQASGARQHNPADLNANGVSGVQSEWRAGVGVTAFELDLFGRVRSLSEAALEEYLASDNGARSARISLIAEVIDAYLTREGARQRGLHTERTLASREQSLQLIARRRAEGVGSALDYEQAKGLADQARADLARMERQYRQSTNALTLLAGVSDMSPYLAPNDAAAPMLVQQLAAGAPSELLTNRPDILAAEHRLRARNADIGAARAAFFPRISLTGMFGSASADLSDLFSGGQRAWSFAPQINLPIFDGGRNLANLELAKVRKEAAVAEYEQSIQTAFREVMDGLAATDTLRRQEDALRAQSDSSQAALRLSEARYRGGVDNYLRYLDAQRSDFANQIALIEVRTERQIALASLFRALGGGWRGEDAAAKALPAPSAG</sequence>